<feature type="domain" description="DUF7704" evidence="2">
    <location>
        <begin position="2"/>
        <end position="143"/>
    </location>
</feature>
<dbReference type="AlphaFoldDB" id="A0A4R5XG42"/>
<feature type="transmembrane region" description="Helical" evidence="1">
    <location>
        <begin position="119"/>
        <end position="142"/>
    </location>
</feature>
<feature type="transmembrane region" description="Helical" evidence="1">
    <location>
        <begin position="7"/>
        <end position="27"/>
    </location>
</feature>
<organism evidence="3 4">
    <name type="scientific">Rickenella mellea</name>
    <dbReference type="NCBI Taxonomy" id="50990"/>
    <lineage>
        <taxon>Eukaryota</taxon>
        <taxon>Fungi</taxon>
        <taxon>Dikarya</taxon>
        <taxon>Basidiomycota</taxon>
        <taxon>Agaricomycotina</taxon>
        <taxon>Agaricomycetes</taxon>
        <taxon>Hymenochaetales</taxon>
        <taxon>Rickenellaceae</taxon>
        <taxon>Rickenella</taxon>
    </lineage>
</organism>
<dbReference type="EMBL" id="ML170156">
    <property type="protein sequence ID" value="TDL30144.1"/>
    <property type="molecule type" value="Genomic_DNA"/>
</dbReference>
<keyword evidence="1" id="KW-0812">Transmembrane</keyword>
<keyword evidence="4" id="KW-1185">Reference proteome</keyword>
<evidence type="ECO:0000259" key="2">
    <source>
        <dbReference type="Pfam" id="PF24803"/>
    </source>
</evidence>
<dbReference type="InterPro" id="IPR056121">
    <property type="entry name" value="DUF7704"/>
</dbReference>
<accession>A0A4R5XG42</accession>
<dbReference type="OrthoDB" id="5313995at2759"/>
<feature type="transmembrane region" description="Helical" evidence="1">
    <location>
        <begin position="47"/>
        <end position="68"/>
    </location>
</feature>
<dbReference type="PANTHER" id="PTHR37019:SF1">
    <property type="entry name" value="EXPERA DOMAIN-CONTAINING PROTEIN"/>
    <property type="match status" value="1"/>
</dbReference>
<keyword evidence="1" id="KW-1133">Transmembrane helix</keyword>
<keyword evidence="1" id="KW-0472">Membrane</keyword>
<sequence length="154" mass="17550">MIPFFPYRVFFLYIEPVSALVGAYYAAFRPAEYLQLLTMKPLSPVGIEQLSMPVSMSLFQLANLYLLFALNERLVLSSTDSIKTWKRVLFCLFIADLGHLLTMAPLGGEVFWRFWEWNAMIWGSVGFVYAGATMRLCFLLGLGVRDESASRKLV</sequence>
<dbReference type="VEuPathDB" id="FungiDB:BD410DRAFT_780682"/>
<gene>
    <name evidence="3" type="ORF">BD410DRAFT_780682</name>
</gene>
<name>A0A4R5XG42_9AGAM</name>
<protein>
    <recommendedName>
        <fullName evidence="2">DUF7704 domain-containing protein</fullName>
    </recommendedName>
</protein>
<proteinExistence type="predicted"/>
<reference evidence="3 4" key="1">
    <citation type="submission" date="2018-06" db="EMBL/GenBank/DDBJ databases">
        <title>A transcriptomic atlas of mushroom development highlights an independent origin of complex multicellularity.</title>
        <authorList>
            <consortium name="DOE Joint Genome Institute"/>
            <person name="Krizsan K."/>
            <person name="Almasi E."/>
            <person name="Merenyi Z."/>
            <person name="Sahu N."/>
            <person name="Viragh M."/>
            <person name="Koszo T."/>
            <person name="Mondo S."/>
            <person name="Kiss B."/>
            <person name="Balint B."/>
            <person name="Kues U."/>
            <person name="Barry K."/>
            <person name="Hegedus J.C."/>
            <person name="Henrissat B."/>
            <person name="Johnson J."/>
            <person name="Lipzen A."/>
            <person name="Ohm R."/>
            <person name="Nagy I."/>
            <person name="Pangilinan J."/>
            <person name="Yan J."/>
            <person name="Xiong Y."/>
            <person name="Grigoriev I.V."/>
            <person name="Hibbett D.S."/>
            <person name="Nagy L.G."/>
        </authorList>
    </citation>
    <scope>NUCLEOTIDE SEQUENCE [LARGE SCALE GENOMIC DNA]</scope>
    <source>
        <strain evidence="3 4">SZMC22713</strain>
    </source>
</reference>
<evidence type="ECO:0000256" key="1">
    <source>
        <dbReference type="SAM" id="Phobius"/>
    </source>
</evidence>
<dbReference type="Pfam" id="PF24803">
    <property type="entry name" value="DUF7704"/>
    <property type="match status" value="1"/>
</dbReference>
<dbReference type="PANTHER" id="PTHR37019">
    <property type="entry name" value="CHROMOSOME 1, WHOLE GENOME SHOTGUN SEQUENCE"/>
    <property type="match status" value="1"/>
</dbReference>
<dbReference type="Proteomes" id="UP000294933">
    <property type="component" value="Unassembled WGS sequence"/>
</dbReference>
<evidence type="ECO:0000313" key="4">
    <source>
        <dbReference type="Proteomes" id="UP000294933"/>
    </source>
</evidence>
<evidence type="ECO:0000313" key="3">
    <source>
        <dbReference type="EMBL" id="TDL30144.1"/>
    </source>
</evidence>
<feature type="transmembrane region" description="Helical" evidence="1">
    <location>
        <begin position="88"/>
        <end position="107"/>
    </location>
</feature>